<feature type="transmembrane region" description="Helical" evidence="1">
    <location>
        <begin position="76"/>
        <end position="98"/>
    </location>
</feature>
<accession>A0A1M7UZ24</accession>
<proteinExistence type="predicted"/>
<dbReference type="PANTHER" id="PTHR40078">
    <property type="entry name" value="INTEGRAL MEMBRANE PROTEIN-RELATED"/>
    <property type="match status" value="1"/>
</dbReference>
<dbReference type="PANTHER" id="PTHR40078:SF1">
    <property type="entry name" value="INTEGRAL MEMBRANE PROTEIN"/>
    <property type="match status" value="1"/>
</dbReference>
<evidence type="ECO:0000256" key="1">
    <source>
        <dbReference type="SAM" id="Phobius"/>
    </source>
</evidence>
<feature type="transmembrane region" description="Helical" evidence="1">
    <location>
        <begin position="41"/>
        <end position="64"/>
    </location>
</feature>
<name>A0A1M7UZ24_9FIRM</name>
<feature type="transmembrane region" description="Helical" evidence="1">
    <location>
        <begin position="110"/>
        <end position="130"/>
    </location>
</feature>
<keyword evidence="3" id="KW-1185">Reference proteome</keyword>
<gene>
    <name evidence="2" type="ORF">SAMN02745215_05218</name>
</gene>
<dbReference type="InterPro" id="IPR038750">
    <property type="entry name" value="YczE/YyaS-like"/>
</dbReference>
<organism evidence="2 3">
    <name type="scientific">Desulfitobacterium chlororespirans DSM 11544</name>
    <dbReference type="NCBI Taxonomy" id="1121395"/>
    <lineage>
        <taxon>Bacteria</taxon>
        <taxon>Bacillati</taxon>
        <taxon>Bacillota</taxon>
        <taxon>Clostridia</taxon>
        <taxon>Eubacteriales</taxon>
        <taxon>Desulfitobacteriaceae</taxon>
        <taxon>Desulfitobacterium</taxon>
    </lineage>
</organism>
<keyword evidence="1" id="KW-0812">Transmembrane</keyword>
<feature type="transmembrane region" description="Helical" evidence="1">
    <location>
        <begin position="7"/>
        <end position="29"/>
    </location>
</feature>
<sequence>MKKVLRLLLSLMFYGLTGIGISLTIKAGIGISSFNSLNVALAWVLHFKVGMVTIMLNGLFLMAYMLLSNFRHPIKYVSQAVAVICLGGVIDLFTAKILGSLLVQGYPMQLLIFVLGTCIAGAFTGMVLNLEVMAFPIESACALLAEKTGVAFHRIRYGVDILSVAGSVLLSLIFSLPLFVREGTIISLFLLTAAISLTKKVHEKSHAVKRFNRG</sequence>
<keyword evidence="1" id="KW-0472">Membrane</keyword>
<evidence type="ECO:0000313" key="2">
    <source>
        <dbReference type="EMBL" id="SHN88218.1"/>
    </source>
</evidence>
<keyword evidence="1" id="KW-1133">Transmembrane helix</keyword>
<protein>
    <submittedName>
        <fullName evidence="2">Uncharacterized membrane protein YczE</fullName>
    </submittedName>
</protein>
<dbReference type="Pfam" id="PF19700">
    <property type="entry name" value="DUF6198"/>
    <property type="match status" value="1"/>
</dbReference>
<dbReference type="EMBL" id="FRDN01000023">
    <property type="protein sequence ID" value="SHN88218.1"/>
    <property type="molecule type" value="Genomic_DNA"/>
</dbReference>
<dbReference type="AlphaFoldDB" id="A0A1M7UZ24"/>
<dbReference type="STRING" id="1121395.SAMN02745215_05218"/>
<dbReference type="Proteomes" id="UP000184010">
    <property type="component" value="Unassembled WGS sequence"/>
</dbReference>
<dbReference type="RefSeq" id="WP_207649567.1">
    <property type="nucleotide sequence ID" value="NZ_FRDN01000023.1"/>
</dbReference>
<evidence type="ECO:0000313" key="3">
    <source>
        <dbReference type="Proteomes" id="UP000184010"/>
    </source>
</evidence>
<feature type="transmembrane region" description="Helical" evidence="1">
    <location>
        <begin position="157"/>
        <end position="179"/>
    </location>
</feature>
<reference evidence="3" key="1">
    <citation type="submission" date="2016-12" db="EMBL/GenBank/DDBJ databases">
        <authorList>
            <person name="Varghese N."/>
            <person name="Submissions S."/>
        </authorList>
    </citation>
    <scope>NUCLEOTIDE SEQUENCE [LARGE SCALE GENOMIC DNA]</scope>
    <source>
        <strain evidence="3">DSM 11544</strain>
    </source>
</reference>